<feature type="transmembrane region" description="Helical" evidence="1">
    <location>
        <begin position="27"/>
        <end position="51"/>
    </location>
</feature>
<feature type="transmembrane region" description="Helical" evidence="1">
    <location>
        <begin position="387"/>
        <end position="405"/>
    </location>
</feature>
<feature type="transmembrane region" description="Helical" evidence="1">
    <location>
        <begin position="330"/>
        <end position="349"/>
    </location>
</feature>
<sequence>MLDYYMTNIPTLNLVKKLSYHNSYLKYVLLFLGLIVWIIIPIIGIFPLLLFIHFNLNSKKNKISVLNLSILILIAVTTAIFTSSQNIISDTAAYVTRYGDLGQYSPFELAYGKGVEFILPLLSYPIYIISNGSKYSFLFCWSLFINLATIYIAIKLSRENFALILFYTIANPAFFLQIFLIRQFIASIFVLLALVNLESEITTWGFYATSFFTHTTSIMYLPIIIWGIKGTNWIRKLFSIFTNNLVFKILVLLLIISAFAIGIQYNALLNFFKVLSGTDFLYSKSQYWSADNRDAGLGIGTTRTVEFLTILLINSFMLQKNHQYSISKNRDLLMSIIFVCLFFLCLITSNIGGYFSLRIGLLLMGFSGIFYYQLLNKKWKIPDLKNIFIVISLIFAFLRLLSFLYNQGKAELYYLNGQAFESSILEYIKLAYESFTNDVQIERFR</sequence>
<protein>
    <recommendedName>
        <fullName evidence="4">EpsG family protein</fullName>
    </recommendedName>
</protein>
<dbReference type="AlphaFoldDB" id="A0A552DW73"/>
<keyword evidence="1" id="KW-0812">Transmembrane</keyword>
<evidence type="ECO:0000313" key="3">
    <source>
        <dbReference type="Proteomes" id="UP000319313"/>
    </source>
</evidence>
<evidence type="ECO:0000256" key="1">
    <source>
        <dbReference type="SAM" id="Phobius"/>
    </source>
</evidence>
<keyword evidence="1" id="KW-0472">Membrane</keyword>
<reference evidence="2 3" key="1">
    <citation type="submission" date="2019-01" db="EMBL/GenBank/DDBJ databases">
        <title>Coherence of Microcystis species and biogeography revealed through population genomics.</title>
        <authorList>
            <person name="Perez-Carrascal O.M."/>
            <person name="Terrat Y."/>
            <person name="Giani A."/>
            <person name="Fortin N."/>
            <person name="Tromas N."/>
            <person name="Shapiro B.J."/>
        </authorList>
    </citation>
    <scope>NUCLEOTIDE SEQUENCE [LARGE SCALE GENOMIC DNA]</scope>
    <source>
        <strain evidence="2">Ma_SC_T_19800800_S464</strain>
    </source>
</reference>
<proteinExistence type="predicted"/>
<dbReference type="EMBL" id="SFBL01000083">
    <property type="protein sequence ID" value="TRU26411.1"/>
    <property type="molecule type" value="Genomic_DNA"/>
</dbReference>
<dbReference type="Proteomes" id="UP000319313">
    <property type="component" value="Unassembled WGS sequence"/>
</dbReference>
<feature type="transmembrane region" description="Helical" evidence="1">
    <location>
        <begin position="249"/>
        <end position="275"/>
    </location>
</feature>
<feature type="transmembrane region" description="Helical" evidence="1">
    <location>
        <begin position="206"/>
        <end position="228"/>
    </location>
</feature>
<name>A0A552DW73_MICAE</name>
<accession>A0A552DW73</accession>
<feature type="transmembrane region" description="Helical" evidence="1">
    <location>
        <begin position="161"/>
        <end position="194"/>
    </location>
</feature>
<dbReference type="InterPro" id="IPR049458">
    <property type="entry name" value="EpsG-like"/>
</dbReference>
<feature type="transmembrane region" description="Helical" evidence="1">
    <location>
        <begin position="135"/>
        <end position="154"/>
    </location>
</feature>
<feature type="transmembrane region" description="Helical" evidence="1">
    <location>
        <begin position="355"/>
        <end position="375"/>
    </location>
</feature>
<evidence type="ECO:0008006" key="4">
    <source>
        <dbReference type="Google" id="ProtNLM"/>
    </source>
</evidence>
<keyword evidence="1" id="KW-1133">Transmembrane helix</keyword>
<evidence type="ECO:0000313" key="2">
    <source>
        <dbReference type="EMBL" id="TRU26411.1"/>
    </source>
</evidence>
<dbReference type="Pfam" id="PF14897">
    <property type="entry name" value="EpsG"/>
    <property type="match status" value="1"/>
</dbReference>
<gene>
    <name evidence="2" type="ORF">EWV81_10315</name>
</gene>
<feature type="transmembrane region" description="Helical" evidence="1">
    <location>
        <begin position="63"/>
        <end position="81"/>
    </location>
</feature>
<organism evidence="2 3">
    <name type="scientific">Microcystis aeruginosa Ma_SC_T_19800800_S464</name>
    <dbReference type="NCBI Taxonomy" id="2486257"/>
    <lineage>
        <taxon>Bacteria</taxon>
        <taxon>Bacillati</taxon>
        <taxon>Cyanobacteriota</taxon>
        <taxon>Cyanophyceae</taxon>
        <taxon>Oscillatoriophycideae</taxon>
        <taxon>Chroococcales</taxon>
        <taxon>Microcystaceae</taxon>
        <taxon>Microcystis</taxon>
    </lineage>
</organism>
<comment type="caution">
    <text evidence="2">The sequence shown here is derived from an EMBL/GenBank/DDBJ whole genome shotgun (WGS) entry which is preliminary data.</text>
</comment>